<evidence type="ECO:0000313" key="4">
    <source>
        <dbReference type="Proteomes" id="UP000580250"/>
    </source>
</evidence>
<name>A0A6V7VBK3_MELEN</name>
<dbReference type="InterPro" id="IPR052854">
    <property type="entry name" value="Serpentine_rcpt_epsilon"/>
</dbReference>
<dbReference type="Proteomes" id="UP000580250">
    <property type="component" value="Unassembled WGS sequence"/>
</dbReference>
<keyword evidence="2" id="KW-0472">Membrane</keyword>
<dbReference type="Pfam" id="PF03125">
    <property type="entry name" value="Sre"/>
    <property type="match status" value="1"/>
</dbReference>
<evidence type="ECO:0000313" key="3">
    <source>
        <dbReference type="EMBL" id="CAD2171621.1"/>
    </source>
</evidence>
<dbReference type="EMBL" id="CAJEWN010000187">
    <property type="protein sequence ID" value="CAD2171621.1"/>
    <property type="molecule type" value="Genomic_DNA"/>
</dbReference>
<evidence type="ECO:0000256" key="2">
    <source>
        <dbReference type="SAM" id="Phobius"/>
    </source>
</evidence>
<proteinExistence type="inferred from homology"/>
<sequence length="146" mass="17061">MNKYKNSIISGIKYSLSVKFQMSENIKTSKQLYPVFICYFIKNINFPIVIILIYLQVPNYIISLTFIYTTMSASILNGIIEYIIITHHSTLKKNLIKIIYKIEFKKSNRINIVEENANIPTTINGSNLINNDEMEKHFTMLKDAWK</sequence>
<dbReference type="GO" id="GO:0007606">
    <property type="term" value="P:sensory perception of chemical stimulus"/>
    <property type="evidence" value="ECO:0007669"/>
    <property type="project" value="InterPro"/>
</dbReference>
<dbReference type="PANTHER" id="PTHR47518">
    <property type="entry name" value="SERPENTINE RECEPTOR CLASS EPSILON-13-RELATED"/>
    <property type="match status" value="1"/>
</dbReference>
<comment type="caution">
    <text evidence="3">The sequence shown here is derived from an EMBL/GenBank/DDBJ whole genome shotgun (WGS) entry which is preliminary data.</text>
</comment>
<comment type="similarity">
    <text evidence="1">Belongs to the nematode receptor-like protein sre family.</text>
</comment>
<feature type="transmembrane region" description="Helical" evidence="2">
    <location>
        <begin position="32"/>
        <end position="55"/>
    </location>
</feature>
<dbReference type="AlphaFoldDB" id="A0A6V7VBK3"/>
<dbReference type="PANTHER" id="PTHR47518:SF9">
    <property type="entry name" value="SERPENTINE RECEPTOR, CLASS T"/>
    <property type="match status" value="1"/>
</dbReference>
<keyword evidence="2" id="KW-0812">Transmembrane</keyword>
<accession>A0A6V7VBK3</accession>
<gene>
    <name evidence="3" type="ORF">MENT_LOCUS23124</name>
</gene>
<dbReference type="OrthoDB" id="5794765at2759"/>
<evidence type="ECO:0000256" key="1">
    <source>
        <dbReference type="ARBA" id="ARBA00006803"/>
    </source>
</evidence>
<dbReference type="InterPro" id="IPR004151">
    <property type="entry name" value="7TM_GPCR_serpentine_rcpt_Sre"/>
</dbReference>
<keyword evidence="2" id="KW-1133">Transmembrane helix</keyword>
<dbReference type="GO" id="GO:0016020">
    <property type="term" value="C:membrane"/>
    <property type="evidence" value="ECO:0007669"/>
    <property type="project" value="InterPro"/>
</dbReference>
<reference evidence="3 4" key="1">
    <citation type="submission" date="2020-08" db="EMBL/GenBank/DDBJ databases">
        <authorList>
            <person name="Koutsovoulos G."/>
            <person name="Danchin GJ E."/>
        </authorList>
    </citation>
    <scope>NUCLEOTIDE SEQUENCE [LARGE SCALE GENOMIC DNA]</scope>
</reference>
<protein>
    <submittedName>
        <fullName evidence="3">Uncharacterized protein</fullName>
    </submittedName>
</protein>
<feature type="transmembrane region" description="Helical" evidence="2">
    <location>
        <begin position="61"/>
        <end position="85"/>
    </location>
</feature>
<organism evidence="3 4">
    <name type="scientific">Meloidogyne enterolobii</name>
    <name type="common">Root-knot nematode worm</name>
    <name type="synonym">Meloidogyne mayaguensis</name>
    <dbReference type="NCBI Taxonomy" id="390850"/>
    <lineage>
        <taxon>Eukaryota</taxon>
        <taxon>Metazoa</taxon>
        <taxon>Ecdysozoa</taxon>
        <taxon>Nematoda</taxon>
        <taxon>Chromadorea</taxon>
        <taxon>Rhabditida</taxon>
        <taxon>Tylenchina</taxon>
        <taxon>Tylenchomorpha</taxon>
        <taxon>Tylenchoidea</taxon>
        <taxon>Meloidogynidae</taxon>
        <taxon>Meloidogyninae</taxon>
        <taxon>Meloidogyne</taxon>
    </lineage>
</organism>